<proteinExistence type="predicted"/>
<dbReference type="EMBL" id="LCWV01000089">
    <property type="protein sequence ID" value="PWI64131.1"/>
    <property type="molecule type" value="Genomic_DNA"/>
</dbReference>
<dbReference type="AlphaFoldDB" id="A0A2U3DPF3"/>
<protein>
    <recommendedName>
        <fullName evidence="1">Bacteriophage T5 Orf172 DNA-binding domain-containing protein</fullName>
    </recommendedName>
</protein>
<name>A0A2U3DPF3_PURLI</name>
<dbReference type="PANTHER" id="PTHR28094">
    <property type="entry name" value="MEIOTICALLY UP-REGULATED GENE 113 PROTEIN"/>
    <property type="match status" value="1"/>
</dbReference>
<dbReference type="PANTHER" id="PTHR28094:SF1">
    <property type="entry name" value="MEIOTICALLY UP-REGULATED GENE 113 PROTEIN"/>
    <property type="match status" value="1"/>
</dbReference>
<organism evidence="2 3">
    <name type="scientific">Purpureocillium lilacinum</name>
    <name type="common">Paecilomyces lilacinus</name>
    <dbReference type="NCBI Taxonomy" id="33203"/>
    <lineage>
        <taxon>Eukaryota</taxon>
        <taxon>Fungi</taxon>
        <taxon>Dikarya</taxon>
        <taxon>Ascomycota</taxon>
        <taxon>Pezizomycotina</taxon>
        <taxon>Sordariomycetes</taxon>
        <taxon>Hypocreomycetidae</taxon>
        <taxon>Hypocreales</taxon>
        <taxon>Ophiocordycipitaceae</taxon>
        <taxon>Purpureocillium</taxon>
    </lineage>
</organism>
<dbReference type="Pfam" id="PF10544">
    <property type="entry name" value="T5orf172"/>
    <property type="match status" value="1"/>
</dbReference>
<gene>
    <name evidence="2" type="ORF">PCL_12115</name>
</gene>
<evidence type="ECO:0000259" key="1">
    <source>
        <dbReference type="SMART" id="SM00974"/>
    </source>
</evidence>
<accession>A0A2U3DPF3</accession>
<evidence type="ECO:0000313" key="3">
    <source>
        <dbReference type="Proteomes" id="UP000245956"/>
    </source>
</evidence>
<evidence type="ECO:0000313" key="2">
    <source>
        <dbReference type="EMBL" id="PWI64131.1"/>
    </source>
</evidence>
<comment type="caution">
    <text evidence="2">The sequence shown here is derived from an EMBL/GenBank/DDBJ whole genome shotgun (WGS) entry which is preliminary data.</text>
</comment>
<dbReference type="InterPro" id="IPR018306">
    <property type="entry name" value="Phage_T5_Orf172_DNA-bd"/>
</dbReference>
<reference evidence="2 3" key="1">
    <citation type="journal article" date="2016" name="Front. Microbiol.">
        <title>Genome and transcriptome sequences reveal the specific parasitism of the nematophagous Purpureocillium lilacinum 36-1.</title>
        <authorList>
            <person name="Xie J."/>
            <person name="Li S."/>
            <person name="Mo C."/>
            <person name="Xiao X."/>
            <person name="Peng D."/>
            <person name="Wang G."/>
            <person name="Xiao Y."/>
        </authorList>
    </citation>
    <scope>NUCLEOTIDE SEQUENCE [LARGE SCALE GENOMIC DNA]</scope>
    <source>
        <strain evidence="2 3">36-1</strain>
    </source>
</reference>
<dbReference type="SMART" id="SM00974">
    <property type="entry name" value="T5orf172"/>
    <property type="match status" value="1"/>
</dbReference>
<feature type="domain" description="Bacteriophage T5 Orf172 DNA-binding" evidence="1">
    <location>
        <begin position="90"/>
        <end position="178"/>
    </location>
</feature>
<dbReference type="InterPro" id="IPR053006">
    <property type="entry name" value="Meiosis_regulatory"/>
</dbReference>
<sequence length="263" mass="30592">MISAHRFPASQHRLFDVAELWYGEIRTVLGLLDIRSSHAATTTRECDPSTYSTFTKYQVPDGETLVSNLLHIDSEAPSAGSLYIYTHEDKVFQGRLKIGYTGKAIESRLDYWAECGHGYPKLLESFTEVRHPQQVERLVHLELKDFWQAARWCRVHQKPHIEWFEVNLNIAVATIRLWCKWMQDANPYRRSGSLKRTWREHVDFLVKHDNPISVEAMVQINRIELGLDDVSEFVDDNALRKKRENTLKKEEDVEEIHCATAPS</sequence>
<dbReference type="Proteomes" id="UP000245956">
    <property type="component" value="Unassembled WGS sequence"/>
</dbReference>